<evidence type="ECO:0000256" key="3">
    <source>
        <dbReference type="PIRSR" id="PIRSR602401-1"/>
    </source>
</evidence>
<dbReference type="InterPro" id="IPR002401">
    <property type="entry name" value="Cyt_P450_E_grp-I"/>
</dbReference>
<sequence length="509" mass="59820">MFSFFHIDILSITLLLVIAYVSRYYYKYFTRESPLPGPFPLPFIGNFFTIIRDISVWPSELQSKYGDIFEVYVGSKRKVWLCNEELTEKIFSFVPRGNFHNRVDKNSDLQEIGIVNTGLAMNIDYDNWLYIQKFYLKAIFSRSFMKQSFVCAQASFQKMENYWMMLGEGTVLDLSQWMKSYIRDTIDLLTISKSSDTLTSYYKEISSDKNTGVSDKDNEYIQKCGTQFPNALLWFRSVPKFIRDFPGINLYTTRLKKQMEYLRNHFLKIVNARREEIEKTPEDKQLTPDLLTMFLTANTSRDINKDENNNRPMLDEEIAPNFMEISLAALVTTSEALFHLLYLTSKYPKVKQRLIQEFKEVFPDSHITYEGINKLVYCDAVLKEAFRISPTAQYVAKRNEEPDQIGGYTFPANTGFFVFIEALNKQKSKWTDPELFNPDRFMDESHPDYRNKIYNFGEGLRKCPGRNLGKLLLKTTLVMLYQKYDLEFVNTENPLKFTKFLFKRCVGFE</sequence>
<name>A0A9N9E644_9GLOM</name>
<dbReference type="PROSITE" id="PS00086">
    <property type="entry name" value="CYTOCHROME_P450"/>
    <property type="match status" value="1"/>
</dbReference>
<dbReference type="Proteomes" id="UP000789342">
    <property type="component" value="Unassembled WGS sequence"/>
</dbReference>
<comment type="caution">
    <text evidence="5">The sequence shown here is derived from an EMBL/GenBank/DDBJ whole genome shotgun (WGS) entry which is preliminary data.</text>
</comment>
<keyword evidence="6" id="KW-1185">Reference proteome</keyword>
<dbReference type="Pfam" id="PF00067">
    <property type="entry name" value="p450"/>
    <property type="match status" value="1"/>
</dbReference>
<accession>A0A9N9E644</accession>
<keyword evidence="3 4" id="KW-0349">Heme</keyword>
<evidence type="ECO:0000256" key="4">
    <source>
        <dbReference type="RuleBase" id="RU000461"/>
    </source>
</evidence>
<evidence type="ECO:0000256" key="1">
    <source>
        <dbReference type="ARBA" id="ARBA00022723"/>
    </source>
</evidence>
<comment type="similarity">
    <text evidence="4">Belongs to the cytochrome P450 family.</text>
</comment>
<dbReference type="InterPro" id="IPR001128">
    <property type="entry name" value="Cyt_P450"/>
</dbReference>
<dbReference type="AlphaFoldDB" id="A0A9N9E644"/>
<keyword evidence="4" id="KW-0503">Monooxygenase</keyword>
<protein>
    <submittedName>
        <fullName evidence="5">8500_t:CDS:1</fullName>
    </submittedName>
</protein>
<feature type="non-terminal residue" evidence="5">
    <location>
        <position position="509"/>
    </location>
</feature>
<evidence type="ECO:0000313" key="5">
    <source>
        <dbReference type="EMBL" id="CAG8661695.1"/>
    </source>
</evidence>
<dbReference type="Gene3D" id="1.10.630.10">
    <property type="entry name" value="Cytochrome P450"/>
    <property type="match status" value="1"/>
</dbReference>
<reference evidence="5" key="1">
    <citation type="submission" date="2021-06" db="EMBL/GenBank/DDBJ databases">
        <authorList>
            <person name="Kallberg Y."/>
            <person name="Tangrot J."/>
            <person name="Rosling A."/>
        </authorList>
    </citation>
    <scope>NUCLEOTIDE SEQUENCE</scope>
    <source>
        <strain evidence="5">CL551</strain>
    </source>
</reference>
<proteinExistence type="inferred from homology"/>
<dbReference type="SUPFAM" id="SSF48264">
    <property type="entry name" value="Cytochrome P450"/>
    <property type="match status" value="1"/>
</dbReference>
<dbReference type="PANTHER" id="PTHR24301">
    <property type="entry name" value="THROMBOXANE-A SYNTHASE"/>
    <property type="match status" value="1"/>
</dbReference>
<dbReference type="GO" id="GO:0004497">
    <property type="term" value="F:monooxygenase activity"/>
    <property type="evidence" value="ECO:0007669"/>
    <property type="project" value="UniProtKB-KW"/>
</dbReference>
<gene>
    <name evidence="5" type="ORF">AMORRO_LOCUS10432</name>
</gene>
<keyword evidence="2 3" id="KW-0408">Iron</keyword>
<dbReference type="InterPro" id="IPR017972">
    <property type="entry name" value="Cyt_P450_CS"/>
</dbReference>
<dbReference type="EMBL" id="CAJVPV010011514">
    <property type="protein sequence ID" value="CAG8661695.1"/>
    <property type="molecule type" value="Genomic_DNA"/>
</dbReference>
<dbReference type="CDD" id="cd00302">
    <property type="entry name" value="cytochrome_P450"/>
    <property type="match status" value="1"/>
</dbReference>
<dbReference type="GO" id="GO:0020037">
    <property type="term" value="F:heme binding"/>
    <property type="evidence" value="ECO:0007669"/>
    <property type="project" value="InterPro"/>
</dbReference>
<organism evidence="5 6">
    <name type="scientific">Acaulospora morrowiae</name>
    <dbReference type="NCBI Taxonomy" id="94023"/>
    <lineage>
        <taxon>Eukaryota</taxon>
        <taxon>Fungi</taxon>
        <taxon>Fungi incertae sedis</taxon>
        <taxon>Mucoromycota</taxon>
        <taxon>Glomeromycotina</taxon>
        <taxon>Glomeromycetes</taxon>
        <taxon>Diversisporales</taxon>
        <taxon>Acaulosporaceae</taxon>
        <taxon>Acaulospora</taxon>
    </lineage>
</organism>
<feature type="binding site" description="axial binding residue" evidence="3">
    <location>
        <position position="463"/>
    </location>
    <ligand>
        <name>heme</name>
        <dbReference type="ChEBI" id="CHEBI:30413"/>
    </ligand>
    <ligandPart>
        <name>Fe</name>
        <dbReference type="ChEBI" id="CHEBI:18248"/>
    </ligandPart>
</feature>
<dbReference type="GO" id="GO:0016705">
    <property type="term" value="F:oxidoreductase activity, acting on paired donors, with incorporation or reduction of molecular oxygen"/>
    <property type="evidence" value="ECO:0007669"/>
    <property type="project" value="InterPro"/>
</dbReference>
<dbReference type="InterPro" id="IPR036396">
    <property type="entry name" value="Cyt_P450_sf"/>
</dbReference>
<dbReference type="OrthoDB" id="1470350at2759"/>
<keyword evidence="1 3" id="KW-0479">Metal-binding</keyword>
<evidence type="ECO:0000313" key="6">
    <source>
        <dbReference type="Proteomes" id="UP000789342"/>
    </source>
</evidence>
<keyword evidence="4" id="KW-0560">Oxidoreductase</keyword>
<dbReference type="PRINTS" id="PR00463">
    <property type="entry name" value="EP450I"/>
</dbReference>
<dbReference type="PANTHER" id="PTHR24301:SF2">
    <property type="entry name" value="THROMBOXANE-A SYNTHASE"/>
    <property type="match status" value="1"/>
</dbReference>
<dbReference type="GO" id="GO:0005506">
    <property type="term" value="F:iron ion binding"/>
    <property type="evidence" value="ECO:0007669"/>
    <property type="project" value="InterPro"/>
</dbReference>
<comment type="cofactor">
    <cofactor evidence="3">
        <name>heme</name>
        <dbReference type="ChEBI" id="CHEBI:30413"/>
    </cofactor>
</comment>
<evidence type="ECO:0000256" key="2">
    <source>
        <dbReference type="ARBA" id="ARBA00023004"/>
    </source>
</evidence>